<comment type="caution">
    <text evidence="3">The sequence shown here is derived from an EMBL/GenBank/DDBJ whole genome shotgun (WGS) entry which is preliminary data.</text>
</comment>
<feature type="compositionally biased region" description="Polar residues" evidence="1">
    <location>
        <begin position="509"/>
        <end position="520"/>
    </location>
</feature>
<organism evidence="3 4">
    <name type="scientific">Salinisphaera japonica YTM-1</name>
    <dbReference type="NCBI Taxonomy" id="1209778"/>
    <lineage>
        <taxon>Bacteria</taxon>
        <taxon>Pseudomonadati</taxon>
        <taxon>Pseudomonadota</taxon>
        <taxon>Gammaproteobacteria</taxon>
        <taxon>Salinisphaerales</taxon>
        <taxon>Salinisphaeraceae</taxon>
        <taxon>Salinisphaera</taxon>
    </lineage>
</organism>
<protein>
    <recommendedName>
        <fullName evidence="5">Uroporphyrin-III C-methyltransferase</fullName>
    </recommendedName>
</protein>
<feature type="region of interest" description="Disordered" evidence="1">
    <location>
        <begin position="344"/>
        <end position="384"/>
    </location>
</feature>
<evidence type="ECO:0000313" key="4">
    <source>
        <dbReference type="Proteomes" id="UP000285310"/>
    </source>
</evidence>
<evidence type="ECO:0000256" key="1">
    <source>
        <dbReference type="SAM" id="MobiDB-lite"/>
    </source>
</evidence>
<sequence length="546" mass="55963">MSDKKSSGGSGADSADTQSKNLKNPESGTSKNAAASANAGKPADQTPADKASTKTTTAAKSGGSTPEATTKRQGGAASQASGTAKGAPSSSTSGAGSAKPAAATRPDSSSRDAAANPKQAAGGSTTPPAGGKSGPARGGHNSGGARPIALIVAVVALIVALLSLAGAAWLYMQGQSRAAATDSQIDTATKNVKSQIQQKLGSRVEGTDQQVSQLTSRVSNIDQSVSQQDQALQDIQDTLSQVRSQNQQLQDALGGNNETFIEQRAAALLETASQRLTIYRDPQGAIAALKTADDVIAQAGYPQLRAVREAIADELSQLKSLPNPDIEGLALTLSKLVNRVPQLPTETDVPSAYKRDKSAQSDQGNLNEQASQNGATGNNGDGGFAGIDWQGRWQQLTDRAGQALASMVSVRRANGTQNTPTLMAPDQAFFLVQNVQLSLRSARLALLDGNQAAYRASLSDAKDSIQQFFDTDASATQGMLSTLDELAKAELAWQAPDISDSLSRLRRIMSQSANSGSTTAPAGDDTGKVSGSESDKKAAAAAEGGA</sequence>
<feature type="compositionally biased region" description="Low complexity" evidence="1">
    <location>
        <begin position="30"/>
        <end position="43"/>
    </location>
</feature>
<feature type="transmembrane region" description="Helical" evidence="2">
    <location>
        <begin position="148"/>
        <end position="172"/>
    </location>
</feature>
<accession>A0A423PLK2</accession>
<dbReference type="InParanoid" id="A0A423PLK2"/>
<keyword evidence="2" id="KW-0812">Transmembrane</keyword>
<dbReference type="RefSeq" id="WP_123658743.1">
    <property type="nucleotide sequence ID" value="NZ_AYKG01000035.1"/>
</dbReference>
<dbReference type="InterPro" id="IPR007470">
    <property type="entry name" value="HemX"/>
</dbReference>
<feature type="region of interest" description="Disordered" evidence="1">
    <location>
        <begin position="1"/>
        <end position="140"/>
    </location>
</feature>
<name>A0A423PLK2_9GAMM</name>
<feature type="compositionally biased region" description="Low complexity" evidence="1">
    <location>
        <begin position="73"/>
        <end position="103"/>
    </location>
</feature>
<feature type="region of interest" description="Disordered" evidence="1">
    <location>
        <begin position="509"/>
        <end position="546"/>
    </location>
</feature>
<keyword evidence="2" id="KW-1133">Transmembrane helix</keyword>
<dbReference type="PANTHER" id="PTHR38043">
    <property type="entry name" value="PROTEIN HEMX"/>
    <property type="match status" value="1"/>
</dbReference>
<gene>
    <name evidence="3" type="ORF">SAJA_11290</name>
</gene>
<keyword evidence="2" id="KW-0472">Membrane</keyword>
<proteinExistence type="predicted"/>
<dbReference type="FunCoup" id="A0A423PLK2">
    <property type="interactions" value="174"/>
</dbReference>
<evidence type="ECO:0000256" key="2">
    <source>
        <dbReference type="SAM" id="Phobius"/>
    </source>
</evidence>
<feature type="compositionally biased region" description="Gly residues" evidence="1">
    <location>
        <begin position="131"/>
        <end position="140"/>
    </location>
</feature>
<evidence type="ECO:0008006" key="5">
    <source>
        <dbReference type="Google" id="ProtNLM"/>
    </source>
</evidence>
<dbReference type="Pfam" id="PF04375">
    <property type="entry name" value="HemX"/>
    <property type="match status" value="1"/>
</dbReference>
<evidence type="ECO:0000313" key="3">
    <source>
        <dbReference type="EMBL" id="ROO26422.1"/>
    </source>
</evidence>
<feature type="compositionally biased region" description="Low complexity" evidence="1">
    <location>
        <begin position="120"/>
        <end position="130"/>
    </location>
</feature>
<feature type="compositionally biased region" description="Polar residues" evidence="1">
    <location>
        <begin position="17"/>
        <end position="29"/>
    </location>
</feature>
<feature type="compositionally biased region" description="Low complexity" evidence="1">
    <location>
        <begin position="53"/>
        <end position="65"/>
    </location>
</feature>
<reference evidence="3 4" key="1">
    <citation type="submission" date="2013-10" db="EMBL/GenBank/DDBJ databases">
        <title>Salinisphaera japonica YTM-1 Genome Sequencing.</title>
        <authorList>
            <person name="Lai Q."/>
            <person name="Li C."/>
            <person name="Shao Z."/>
        </authorList>
    </citation>
    <scope>NUCLEOTIDE SEQUENCE [LARGE SCALE GENOMIC DNA]</scope>
    <source>
        <strain evidence="3 4">YTM-1</strain>
    </source>
</reference>
<dbReference type="Proteomes" id="UP000285310">
    <property type="component" value="Unassembled WGS sequence"/>
</dbReference>
<dbReference type="EMBL" id="AYKG01000035">
    <property type="protein sequence ID" value="ROO26422.1"/>
    <property type="molecule type" value="Genomic_DNA"/>
</dbReference>
<feature type="compositionally biased region" description="Polar residues" evidence="1">
    <location>
        <begin position="360"/>
        <end position="376"/>
    </location>
</feature>
<dbReference type="PANTHER" id="PTHR38043:SF1">
    <property type="entry name" value="PROTEIN HEMX"/>
    <property type="match status" value="1"/>
</dbReference>
<dbReference type="OrthoDB" id="5739852at2"/>
<keyword evidence="4" id="KW-1185">Reference proteome</keyword>
<dbReference type="AlphaFoldDB" id="A0A423PLK2"/>